<dbReference type="GO" id="GO:0003677">
    <property type="term" value="F:DNA binding"/>
    <property type="evidence" value="ECO:0007669"/>
    <property type="project" value="UniProtKB-KW"/>
</dbReference>
<keyword evidence="1" id="KW-0963">Cytoplasm</keyword>
<feature type="domain" description="RecF/RecN/SMC N-terminal" evidence="5">
    <location>
        <begin position="3"/>
        <end position="137"/>
    </location>
</feature>
<feature type="coiled-coil region" evidence="3">
    <location>
        <begin position="441"/>
        <end position="475"/>
    </location>
</feature>
<feature type="compositionally biased region" description="Basic and acidic residues" evidence="4">
    <location>
        <begin position="298"/>
        <end position="314"/>
    </location>
</feature>
<dbReference type="PANTHER" id="PTHR42963">
    <property type="entry name" value="CHROMOSOME PARTITION PROTEIN MUKB"/>
    <property type="match status" value="1"/>
</dbReference>
<dbReference type="Gene3D" id="3.40.50.300">
    <property type="entry name" value="P-loop containing nucleotide triphosphate hydrolases"/>
    <property type="match status" value="1"/>
</dbReference>
<dbReference type="GO" id="GO:0005737">
    <property type="term" value="C:cytoplasm"/>
    <property type="evidence" value="ECO:0007669"/>
    <property type="project" value="TreeGrafter"/>
</dbReference>
<accession>A0A382B1U9</accession>
<evidence type="ECO:0000259" key="5">
    <source>
        <dbReference type="Pfam" id="PF02463"/>
    </source>
</evidence>
<dbReference type="Pfam" id="PF02463">
    <property type="entry name" value="SMC_N"/>
    <property type="match status" value="1"/>
</dbReference>
<feature type="coiled-coil region" evidence="3">
    <location>
        <begin position="171"/>
        <end position="198"/>
    </location>
</feature>
<keyword evidence="3" id="KW-0175">Coiled coil</keyword>
<sequence>MRIKSLKVSGFKSFCHPVDIKFQQNGITVVIGPNGCGKSNVVDAIRWVLGEQRPKHLRGGSMEDVIFNGSSYQKPMGMAEVTLTFTNTEGDTIRNYEQYTEIAITRRLYRSGESVYMINKTPVRLKDIRELFMDTGVGGTGYSIVEQGRVGEIVSARPADRRVLIDDAAGIVKFRIKREAAERRMEETLQNLLRVNDVLGALREQEEGLREHVERARSFINLKEESSLIEKQLLCLNWHDAGMREKQSTQSIEEFRQKHQAVQNNLAAEETRLQQLNLEQTQHTAEIQQRREKVYEKEREIQEAENQRNLERQNLENVNEQQQRQAEELGELQDKLKLLEGDRVQGHSLADELEKRVETAQSSMTEIENEKIDWDAGLEESMNQLQQLQKKLLKIHTELTSQNNQDSFLNERLESLVERQQKLQQQDESHRMLHEETLEKHDSAERKTLSLRQQLDLIEEQLQNLEQTIEADAELL</sequence>
<dbReference type="InterPro" id="IPR050308">
    <property type="entry name" value="MukB/SMC"/>
</dbReference>
<protein>
    <recommendedName>
        <fullName evidence="5">RecF/RecN/SMC N-terminal domain-containing protein</fullName>
    </recommendedName>
</protein>
<dbReference type="AlphaFoldDB" id="A0A382B1U9"/>
<feature type="compositionally biased region" description="Polar residues" evidence="4">
    <location>
        <begin position="315"/>
        <end position="324"/>
    </location>
</feature>
<evidence type="ECO:0000256" key="1">
    <source>
        <dbReference type="ARBA" id="ARBA00022490"/>
    </source>
</evidence>
<name>A0A382B1U9_9ZZZZ</name>
<proteinExistence type="predicted"/>
<dbReference type="InterPro" id="IPR003395">
    <property type="entry name" value="RecF/RecN/SMC_N"/>
</dbReference>
<feature type="region of interest" description="Disordered" evidence="4">
    <location>
        <begin position="298"/>
        <end position="324"/>
    </location>
</feature>
<evidence type="ECO:0000256" key="3">
    <source>
        <dbReference type="SAM" id="Coils"/>
    </source>
</evidence>
<reference evidence="6" key="1">
    <citation type="submission" date="2018-05" db="EMBL/GenBank/DDBJ databases">
        <authorList>
            <person name="Lanie J.A."/>
            <person name="Ng W.-L."/>
            <person name="Kazmierczak K.M."/>
            <person name="Andrzejewski T.M."/>
            <person name="Davidsen T.M."/>
            <person name="Wayne K.J."/>
            <person name="Tettelin H."/>
            <person name="Glass J.I."/>
            <person name="Rusch D."/>
            <person name="Podicherti R."/>
            <person name="Tsui H.-C.T."/>
            <person name="Winkler M.E."/>
        </authorList>
    </citation>
    <scope>NUCLEOTIDE SEQUENCE</scope>
</reference>
<gene>
    <name evidence="6" type="ORF">METZ01_LOCUS160572</name>
</gene>
<evidence type="ECO:0000256" key="2">
    <source>
        <dbReference type="ARBA" id="ARBA00023125"/>
    </source>
</evidence>
<evidence type="ECO:0000313" key="6">
    <source>
        <dbReference type="EMBL" id="SVB07718.1"/>
    </source>
</evidence>
<dbReference type="EMBL" id="UINC01027816">
    <property type="protein sequence ID" value="SVB07718.1"/>
    <property type="molecule type" value="Genomic_DNA"/>
</dbReference>
<dbReference type="PANTHER" id="PTHR42963:SF1">
    <property type="entry name" value="DUF4476 DOMAIN-CONTAINING PROTEIN"/>
    <property type="match status" value="1"/>
</dbReference>
<organism evidence="6">
    <name type="scientific">marine metagenome</name>
    <dbReference type="NCBI Taxonomy" id="408172"/>
    <lineage>
        <taxon>unclassified sequences</taxon>
        <taxon>metagenomes</taxon>
        <taxon>ecological metagenomes</taxon>
    </lineage>
</organism>
<keyword evidence="2" id="KW-0238">DNA-binding</keyword>
<feature type="non-terminal residue" evidence="6">
    <location>
        <position position="476"/>
    </location>
</feature>
<dbReference type="SUPFAM" id="SSF52540">
    <property type="entry name" value="P-loop containing nucleoside triphosphate hydrolases"/>
    <property type="match status" value="1"/>
</dbReference>
<evidence type="ECO:0000256" key="4">
    <source>
        <dbReference type="SAM" id="MobiDB-lite"/>
    </source>
</evidence>
<dbReference type="InterPro" id="IPR027417">
    <property type="entry name" value="P-loop_NTPase"/>
</dbReference>